<dbReference type="EMBL" id="JAHQIW010001476">
    <property type="protein sequence ID" value="KAJ1352598.1"/>
    <property type="molecule type" value="Genomic_DNA"/>
</dbReference>
<name>A0AAD5M8S9_PARTN</name>
<organism evidence="1 2">
    <name type="scientific">Parelaphostrongylus tenuis</name>
    <name type="common">Meningeal worm</name>
    <dbReference type="NCBI Taxonomy" id="148309"/>
    <lineage>
        <taxon>Eukaryota</taxon>
        <taxon>Metazoa</taxon>
        <taxon>Ecdysozoa</taxon>
        <taxon>Nematoda</taxon>
        <taxon>Chromadorea</taxon>
        <taxon>Rhabditida</taxon>
        <taxon>Rhabditina</taxon>
        <taxon>Rhabditomorpha</taxon>
        <taxon>Strongyloidea</taxon>
        <taxon>Metastrongylidae</taxon>
        <taxon>Parelaphostrongylus</taxon>
    </lineage>
</organism>
<evidence type="ECO:0000313" key="2">
    <source>
        <dbReference type="Proteomes" id="UP001196413"/>
    </source>
</evidence>
<keyword evidence="2" id="KW-1185">Reference proteome</keyword>
<sequence length="102" mass="11666">MEMTLQRQGAHHLNSLASLLSTLRSWFAFNSPNYQLGTCHAASRLTELRESSETGIHEPWHYRAIMASFINENVNDESHDTMQTTNSSQVNTPRFVIQAMRD</sequence>
<accession>A0AAD5M8S9</accession>
<comment type="caution">
    <text evidence="1">The sequence shown here is derived from an EMBL/GenBank/DDBJ whole genome shotgun (WGS) entry which is preliminary data.</text>
</comment>
<gene>
    <name evidence="1" type="ORF">KIN20_008990</name>
</gene>
<protein>
    <submittedName>
        <fullName evidence="1">Uncharacterized protein</fullName>
    </submittedName>
</protein>
<reference evidence="1" key="1">
    <citation type="submission" date="2021-06" db="EMBL/GenBank/DDBJ databases">
        <title>Parelaphostrongylus tenuis whole genome reference sequence.</title>
        <authorList>
            <person name="Garwood T.J."/>
            <person name="Larsen P.A."/>
            <person name="Fountain-Jones N.M."/>
            <person name="Garbe J.R."/>
            <person name="Macchietto M.G."/>
            <person name="Kania S.A."/>
            <person name="Gerhold R.W."/>
            <person name="Richards J.E."/>
            <person name="Wolf T.M."/>
        </authorList>
    </citation>
    <scope>NUCLEOTIDE SEQUENCE</scope>
    <source>
        <strain evidence="1">MNPRO001-30</strain>
        <tissue evidence="1">Meninges</tissue>
    </source>
</reference>
<proteinExistence type="predicted"/>
<evidence type="ECO:0000313" key="1">
    <source>
        <dbReference type="EMBL" id="KAJ1352598.1"/>
    </source>
</evidence>
<dbReference type="Proteomes" id="UP001196413">
    <property type="component" value="Unassembled WGS sequence"/>
</dbReference>
<dbReference type="AlphaFoldDB" id="A0AAD5M8S9"/>